<dbReference type="EMBL" id="ADNV01000293">
    <property type="protein sequence ID" value="EFG75912.1"/>
    <property type="molecule type" value="Genomic_DNA"/>
</dbReference>
<evidence type="ECO:0000313" key="2">
    <source>
        <dbReference type="Proteomes" id="UP000003653"/>
    </source>
</evidence>
<keyword evidence="2" id="KW-1185">Reference proteome</keyword>
<organism evidence="1 2">
    <name type="scientific">Mycobacterium parascrofulaceum ATCC BAA-614</name>
    <dbReference type="NCBI Taxonomy" id="525368"/>
    <lineage>
        <taxon>Bacteria</taxon>
        <taxon>Bacillati</taxon>
        <taxon>Actinomycetota</taxon>
        <taxon>Actinomycetes</taxon>
        <taxon>Mycobacteriales</taxon>
        <taxon>Mycobacteriaceae</taxon>
        <taxon>Mycobacterium</taxon>
        <taxon>Mycobacterium simiae complex</taxon>
    </lineage>
</organism>
<comment type="caution">
    <text evidence="1">The sequence shown here is derived from an EMBL/GenBank/DDBJ whole genome shotgun (WGS) entry which is preliminary data.</text>
</comment>
<dbReference type="Proteomes" id="UP000003653">
    <property type="component" value="Unassembled WGS sequence"/>
</dbReference>
<accession>D5PDB7</accession>
<dbReference type="HOGENOM" id="CLU_175503_0_0_11"/>
<dbReference type="AlphaFoldDB" id="D5PDB7"/>
<evidence type="ECO:0000313" key="1">
    <source>
        <dbReference type="EMBL" id="EFG75912.1"/>
    </source>
</evidence>
<name>D5PDB7_9MYCO</name>
<reference evidence="1 2" key="1">
    <citation type="submission" date="2010-04" db="EMBL/GenBank/DDBJ databases">
        <authorList>
            <person name="Muzny D."/>
            <person name="Qin X."/>
            <person name="Deng J."/>
            <person name="Jiang H."/>
            <person name="Liu Y."/>
            <person name="Qu J."/>
            <person name="Song X.-Z."/>
            <person name="Zhang L."/>
            <person name="Thornton R."/>
            <person name="Coyle M."/>
            <person name="Francisco L."/>
            <person name="Jackson L."/>
            <person name="Javaid M."/>
            <person name="Korchina V."/>
            <person name="Kovar C."/>
            <person name="Mata R."/>
            <person name="Mathew T."/>
            <person name="Ngo R."/>
            <person name="Nguyen L."/>
            <person name="Nguyen N."/>
            <person name="Okwuonu G."/>
            <person name="Ongeri F."/>
            <person name="Pham C."/>
            <person name="Simmons D."/>
            <person name="Wilczek-Boney K."/>
            <person name="Hale W."/>
            <person name="Jakkamsetti A."/>
            <person name="Pham P."/>
            <person name="Ruth R."/>
            <person name="San Lucas F."/>
            <person name="Warren J."/>
            <person name="Zhang J."/>
            <person name="Zhao Z."/>
            <person name="Zhou C."/>
            <person name="Zhu D."/>
            <person name="Lee S."/>
            <person name="Bess C."/>
            <person name="Blankenburg K."/>
            <person name="Forbes L."/>
            <person name="Fu Q."/>
            <person name="Gubbala S."/>
            <person name="Hirani K."/>
            <person name="Jayaseelan J.C."/>
            <person name="Lara F."/>
            <person name="Munidasa M."/>
            <person name="Palculict T."/>
            <person name="Patil S."/>
            <person name="Pu L.-L."/>
            <person name="Saada N."/>
            <person name="Tang L."/>
            <person name="Weissenberger G."/>
            <person name="Zhu Y."/>
            <person name="Hemphill L."/>
            <person name="Shang Y."/>
            <person name="Youmans B."/>
            <person name="Ayvaz T."/>
            <person name="Ross M."/>
            <person name="Santibanez J."/>
            <person name="Aqrawi P."/>
            <person name="Gross S."/>
            <person name="Joshi V."/>
            <person name="Fowler G."/>
            <person name="Nazareth L."/>
            <person name="Reid J."/>
            <person name="Worley K."/>
            <person name="Petrosino J."/>
            <person name="Highlander S."/>
            <person name="Gibbs R."/>
        </authorList>
    </citation>
    <scope>NUCLEOTIDE SEQUENCE [LARGE SCALE GENOMIC DNA]</scope>
    <source>
        <strain evidence="1 2">ATCC BAA-614</strain>
    </source>
</reference>
<sequence length="107" mass="11602">MVRAVRVVGWRSRSIEEAVMRFATRRHHLRAVPAATMYRVTDRLHGGRTVRVSGNEIAPIVSAWLAELGAHSPLVEELARAACVGDWSAAYAIGDQLSVDVVIAVAA</sequence>
<gene>
    <name evidence="1" type="ORF">HMPREF0591_4161</name>
</gene>
<protein>
    <submittedName>
        <fullName evidence="1">Uncharacterized protein</fullName>
    </submittedName>
</protein>
<dbReference type="eggNOG" id="ENOG5031T8Z">
    <property type="taxonomic scope" value="Bacteria"/>
</dbReference>
<proteinExistence type="predicted"/>